<accession>A0A7V8NQ87</accession>
<evidence type="ECO:0000313" key="1">
    <source>
        <dbReference type="EMBL" id="MBA0085210.1"/>
    </source>
</evidence>
<name>A0A7V8NQ87_9BACT</name>
<organism evidence="1 2">
    <name type="scientific">Candidatus Acidiferrum panamense</name>
    <dbReference type="NCBI Taxonomy" id="2741543"/>
    <lineage>
        <taxon>Bacteria</taxon>
        <taxon>Pseudomonadati</taxon>
        <taxon>Acidobacteriota</taxon>
        <taxon>Terriglobia</taxon>
        <taxon>Candidatus Acidiferrales</taxon>
        <taxon>Candidatus Acidiferrum</taxon>
    </lineage>
</organism>
<dbReference type="EMBL" id="JACDQQ010000912">
    <property type="protein sequence ID" value="MBA0085210.1"/>
    <property type="molecule type" value="Genomic_DNA"/>
</dbReference>
<keyword evidence="2" id="KW-1185">Reference proteome</keyword>
<sequence length="195" mass="22295">MSLEDLTIEQLREIATRAQQMEPSYNLVQTLAKDPEGRSMLQRWAKKKNPNLSIPEVDQEDKMMAALKEERDAREKLEAKLLEDDIRKRTEAAKRDVIERYKLSDEDVKAIEKRMLKSDDNPDPLPPRYDWAAQLYLNSRTPSTPTPSAFMPPTYSMPEGKVWGKGIGNAAELNRIAMNQAYEAFNEIKGGKVAQ</sequence>
<evidence type="ECO:0000313" key="2">
    <source>
        <dbReference type="Proteomes" id="UP000567293"/>
    </source>
</evidence>
<dbReference type="AlphaFoldDB" id="A0A7V8NQ87"/>
<reference evidence="1" key="1">
    <citation type="submission" date="2020-06" db="EMBL/GenBank/DDBJ databases">
        <title>Legume-microbial interactions unlock mineral nutrients during tropical forest succession.</title>
        <authorList>
            <person name="Epihov D.Z."/>
        </authorList>
    </citation>
    <scope>NUCLEOTIDE SEQUENCE [LARGE SCALE GENOMIC DNA]</scope>
    <source>
        <strain evidence="1">Pan2503</strain>
    </source>
</reference>
<protein>
    <submittedName>
        <fullName evidence="1">Uncharacterized protein</fullName>
    </submittedName>
</protein>
<proteinExistence type="predicted"/>
<comment type="caution">
    <text evidence="1">The sequence shown here is derived from an EMBL/GenBank/DDBJ whole genome shotgun (WGS) entry which is preliminary data.</text>
</comment>
<dbReference type="Proteomes" id="UP000567293">
    <property type="component" value="Unassembled WGS sequence"/>
</dbReference>
<gene>
    <name evidence="1" type="ORF">HRJ53_09450</name>
</gene>